<evidence type="ECO:0000256" key="5">
    <source>
        <dbReference type="ARBA" id="ARBA00023077"/>
    </source>
</evidence>
<dbReference type="PANTHER" id="PTHR30069">
    <property type="entry name" value="TONB-DEPENDENT OUTER MEMBRANE RECEPTOR"/>
    <property type="match status" value="1"/>
</dbReference>
<dbReference type="eggNOG" id="COG4771">
    <property type="taxonomic scope" value="Bacteria"/>
</dbReference>
<evidence type="ECO:0000256" key="9">
    <source>
        <dbReference type="RuleBase" id="RU003357"/>
    </source>
</evidence>
<keyword evidence="2 8" id="KW-0813">Transport</keyword>
<evidence type="ECO:0000313" key="14">
    <source>
        <dbReference type="Proteomes" id="UP000000233"/>
    </source>
</evidence>
<dbReference type="InterPro" id="IPR012910">
    <property type="entry name" value="Plug_dom"/>
</dbReference>
<dbReference type="PROSITE" id="PS52016">
    <property type="entry name" value="TONB_DEPENDENT_REC_3"/>
    <property type="match status" value="1"/>
</dbReference>
<keyword evidence="4 8" id="KW-0812">Transmembrane</keyword>
<dbReference type="KEGG" id="psa:PST_3014"/>
<proteinExistence type="inferred from homology"/>
<dbReference type="Pfam" id="PF00593">
    <property type="entry name" value="TonB_dep_Rec_b-barrel"/>
    <property type="match status" value="1"/>
</dbReference>
<accession>A4VNV4</accession>
<dbReference type="CDD" id="cd01347">
    <property type="entry name" value="ligand_gated_channel"/>
    <property type="match status" value="1"/>
</dbReference>
<dbReference type="NCBIfam" id="TIGR01778">
    <property type="entry name" value="TonB-copper"/>
    <property type="match status" value="1"/>
</dbReference>
<feature type="domain" description="TonB-dependent receptor-like beta-barrel" evidence="11">
    <location>
        <begin position="246"/>
        <end position="706"/>
    </location>
</feature>
<dbReference type="InterPro" id="IPR037066">
    <property type="entry name" value="Plug_dom_sf"/>
</dbReference>
<dbReference type="SUPFAM" id="SSF56935">
    <property type="entry name" value="Porins"/>
    <property type="match status" value="1"/>
</dbReference>
<protein>
    <submittedName>
        <fullName evidence="13">Outer membrane protein OprC</fullName>
    </submittedName>
</protein>
<dbReference type="Gene3D" id="2.40.170.20">
    <property type="entry name" value="TonB-dependent receptor, beta-barrel domain"/>
    <property type="match status" value="1"/>
</dbReference>
<dbReference type="Pfam" id="PF07715">
    <property type="entry name" value="Plug"/>
    <property type="match status" value="1"/>
</dbReference>
<evidence type="ECO:0000256" key="3">
    <source>
        <dbReference type="ARBA" id="ARBA00022452"/>
    </source>
</evidence>
<evidence type="ECO:0000256" key="2">
    <source>
        <dbReference type="ARBA" id="ARBA00022448"/>
    </source>
</evidence>
<evidence type="ECO:0000256" key="10">
    <source>
        <dbReference type="SAM" id="MobiDB-lite"/>
    </source>
</evidence>
<dbReference type="Gene3D" id="2.170.130.10">
    <property type="entry name" value="TonB-dependent receptor, plug domain"/>
    <property type="match status" value="1"/>
</dbReference>
<feature type="region of interest" description="Disordered" evidence="10">
    <location>
        <begin position="1"/>
        <end position="22"/>
    </location>
</feature>
<keyword evidence="14" id="KW-1185">Reference proteome</keyword>
<dbReference type="InterPro" id="IPR010100">
    <property type="entry name" value="TonB-dep_Cu_rcpt"/>
</dbReference>
<evidence type="ECO:0000259" key="11">
    <source>
        <dbReference type="Pfam" id="PF00593"/>
    </source>
</evidence>
<dbReference type="InterPro" id="IPR039426">
    <property type="entry name" value="TonB-dep_rcpt-like"/>
</dbReference>
<evidence type="ECO:0000256" key="4">
    <source>
        <dbReference type="ARBA" id="ARBA00022692"/>
    </source>
</evidence>
<keyword evidence="3 8" id="KW-1134">Transmembrane beta strand</keyword>
<evidence type="ECO:0000256" key="7">
    <source>
        <dbReference type="ARBA" id="ARBA00023237"/>
    </source>
</evidence>
<reference evidence="13 14" key="1">
    <citation type="journal article" date="2008" name="Proc. Natl. Acad. Sci. U.S.A.">
        <title>Nitrogen fixation island and rhizosphere competence traits in the genome of root-associated Pseudomonas stutzeri A1501.</title>
        <authorList>
            <person name="Yan Y."/>
            <person name="Yang J."/>
            <person name="Dou Y."/>
            <person name="Chen M."/>
            <person name="Ping S."/>
            <person name="Peng J."/>
            <person name="Lu W."/>
            <person name="Zhang W."/>
            <person name="Yao Z."/>
            <person name="Li H."/>
            <person name="Liu W."/>
            <person name="He S."/>
            <person name="Geng L."/>
            <person name="Zhang X."/>
            <person name="Yang F."/>
            <person name="Yu H."/>
            <person name="Zhan Y."/>
            <person name="Li D."/>
            <person name="Lin Z."/>
            <person name="Wang Y."/>
            <person name="Elmerich C."/>
            <person name="Lin M."/>
            <person name="Jin Q."/>
        </authorList>
    </citation>
    <scope>NUCLEOTIDE SEQUENCE [LARGE SCALE GENOMIC DNA]</scope>
    <source>
        <strain evidence="13 14">A1501</strain>
    </source>
</reference>
<dbReference type="AlphaFoldDB" id="A4VNV4"/>
<dbReference type="GO" id="GO:0044718">
    <property type="term" value="P:siderophore transmembrane transport"/>
    <property type="evidence" value="ECO:0007669"/>
    <property type="project" value="TreeGrafter"/>
</dbReference>
<keyword evidence="5 9" id="KW-0798">TonB box</keyword>
<dbReference type="PANTHER" id="PTHR30069:SF49">
    <property type="entry name" value="OUTER MEMBRANE PROTEIN C"/>
    <property type="match status" value="1"/>
</dbReference>
<evidence type="ECO:0000313" key="13">
    <source>
        <dbReference type="EMBL" id="ABP80655.1"/>
    </source>
</evidence>
<dbReference type="Proteomes" id="UP000000233">
    <property type="component" value="Chromosome"/>
</dbReference>
<evidence type="ECO:0000256" key="8">
    <source>
        <dbReference type="PROSITE-ProRule" id="PRU01360"/>
    </source>
</evidence>
<dbReference type="EMBL" id="CP000304">
    <property type="protein sequence ID" value="ABP80655.1"/>
    <property type="molecule type" value="Genomic_DNA"/>
</dbReference>
<dbReference type="GO" id="GO:0009279">
    <property type="term" value="C:cell outer membrane"/>
    <property type="evidence" value="ECO:0007669"/>
    <property type="project" value="UniProtKB-SubCell"/>
</dbReference>
<feature type="domain" description="TonB-dependent receptor plug" evidence="12">
    <location>
        <begin position="91"/>
        <end position="193"/>
    </location>
</feature>
<evidence type="ECO:0000259" key="12">
    <source>
        <dbReference type="Pfam" id="PF07715"/>
    </source>
</evidence>
<dbReference type="GO" id="GO:0015344">
    <property type="term" value="F:siderophore uptake transmembrane transporter activity"/>
    <property type="evidence" value="ECO:0007669"/>
    <property type="project" value="TreeGrafter"/>
</dbReference>
<sequence length="749" mass="81620">MTSSTALGGSITCRSGSSMSSITHGCTARARLSERFSIQPSRRRWQFAHAALLGMLASGALAAEHDHAAHGEPGDSVELAPMVITGVAQQSPLTVVTDPKIPRQPMPASDGADYLKTIPGFSAVRNGGVNGDPVFRGMFGSRLKLLSNGGEMLGACPNRMDSPSSYISPDTFDKLTVIKGPQTVLWGPGASAATVLFEREQEQFSGPDYRINGSLLTASNGRFDRNLDAAAGNSQGYARLMANSSQADDYADGNGNTVPSRYDKWNTDVALGWTPDEDTLVEFTAGRGDGFARYAGRGMDGSQFQRESLGLRFEKTNIGETFYGLEAQVYYNYADHIMDNYSLRDFVPSMMMPNPTLSRVDRRTLGGRLVGTWQWTDVELKAGVDAQRSEHRKVMNPAGAANQMVNAAGSDALPWVPDAMLHSYGVFGELSWQLGEREKLISGLRLDLHEATDERAFFRSHDPSSMPIVSRNWDNPTAGETRRDTLYSGFVRYEEELVSVPATWYAGLGHAERFPDYWELFVSNPGPVGTVQPFDSVRPEKTTQLDVGLQYAKGPLEAWVSAYAGVVEDYILFSYVPGVMPGMVRAEVSNIDATIAGAEMGASYRFTSNWKGDASLAYAWGKNRSDDSAMPQIPPLEGRLGLTYERDNWSTSGLWRVVAAQNRVAESQGTVVGKDFDESAGFGVLAVNGAYRLNKNFKLSAGVDNLLDKAYSEHLNLAGSAGFADYGLEPTSRVNEPGRTYWARVDMSF</sequence>
<dbReference type="InterPro" id="IPR036942">
    <property type="entry name" value="Beta-barrel_TonB_sf"/>
</dbReference>
<keyword evidence="7 8" id="KW-0998">Cell outer membrane</keyword>
<dbReference type="InterPro" id="IPR000531">
    <property type="entry name" value="Beta-barrel_TonB"/>
</dbReference>
<comment type="subcellular location">
    <subcellularLocation>
        <location evidence="1 8">Cell outer membrane</location>
        <topology evidence="1 8">Multi-pass membrane protein</topology>
    </subcellularLocation>
</comment>
<evidence type="ECO:0000256" key="1">
    <source>
        <dbReference type="ARBA" id="ARBA00004571"/>
    </source>
</evidence>
<evidence type="ECO:0000256" key="6">
    <source>
        <dbReference type="ARBA" id="ARBA00023136"/>
    </source>
</evidence>
<gene>
    <name evidence="13" type="primary">oprC</name>
    <name evidence="13" type="ordered locus">PST_3014</name>
</gene>
<name>A4VNV4_STUS1</name>
<keyword evidence="6 8" id="KW-0472">Membrane</keyword>
<organism evidence="13 14">
    <name type="scientific">Stutzerimonas stutzeri (strain A1501)</name>
    <name type="common">Pseudomonas stutzeri</name>
    <dbReference type="NCBI Taxonomy" id="379731"/>
    <lineage>
        <taxon>Bacteria</taxon>
        <taxon>Pseudomonadati</taxon>
        <taxon>Pseudomonadota</taxon>
        <taxon>Gammaproteobacteria</taxon>
        <taxon>Pseudomonadales</taxon>
        <taxon>Pseudomonadaceae</taxon>
        <taxon>Stutzerimonas</taxon>
    </lineage>
</organism>
<dbReference type="HOGENOM" id="CLU_014873_2_1_6"/>
<comment type="similarity">
    <text evidence="8 9">Belongs to the TonB-dependent receptor family.</text>
</comment>